<evidence type="ECO:0000256" key="5">
    <source>
        <dbReference type="ARBA" id="ARBA00022847"/>
    </source>
</evidence>
<evidence type="ECO:0000256" key="1">
    <source>
        <dbReference type="ARBA" id="ARBA00004651"/>
    </source>
</evidence>
<dbReference type="Gene3D" id="1.20.1250.20">
    <property type="entry name" value="MFS general substrate transporter like domains"/>
    <property type="match status" value="2"/>
</dbReference>
<keyword evidence="5" id="KW-0769">Symport</keyword>
<feature type="transmembrane region" description="Helical" evidence="8">
    <location>
        <begin position="240"/>
        <end position="263"/>
    </location>
</feature>
<evidence type="ECO:0000256" key="7">
    <source>
        <dbReference type="ARBA" id="ARBA00023136"/>
    </source>
</evidence>
<dbReference type="InterPro" id="IPR036259">
    <property type="entry name" value="MFS_trans_sf"/>
</dbReference>
<feature type="transmembrane region" description="Helical" evidence="8">
    <location>
        <begin position="309"/>
        <end position="330"/>
    </location>
</feature>
<feature type="transmembrane region" description="Helical" evidence="8">
    <location>
        <begin position="166"/>
        <end position="184"/>
    </location>
</feature>
<feature type="domain" description="Major facilitator superfamily (MFS) profile" evidence="9">
    <location>
        <begin position="19"/>
        <end position="426"/>
    </location>
</feature>
<gene>
    <name evidence="10" type="ORF">SAMN05421828_12727</name>
</gene>
<dbReference type="PANTHER" id="PTHR43528">
    <property type="entry name" value="ALPHA-KETOGLUTARATE PERMEASE"/>
    <property type="match status" value="1"/>
</dbReference>
<evidence type="ECO:0000256" key="2">
    <source>
        <dbReference type="ARBA" id="ARBA00022448"/>
    </source>
</evidence>
<feature type="transmembrane region" description="Helical" evidence="8">
    <location>
        <begin position="373"/>
        <end position="393"/>
    </location>
</feature>
<keyword evidence="6 8" id="KW-1133">Transmembrane helix</keyword>
<evidence type="ECO:0000256" key="8">
    <source>
        <dbReference type="SAM" id="Phobius"/>
    </source>
</evidence>
<dbReference type="InterPro" id="IPR011701">
    <property type="entry name" value="MFS"/>
</dbReference>
<keyword evidence="3" id="KW-1003">Cell membrane</keyword>
<comment type="subcellular location">
    <subcellularLocation>
        <location evidence="1">Cell membrane</location>
        <topology evidence="1">Multi-pass membrane protein</topology>
    </subcellularLocation>
</comment>
<comment type="caution">
    <text evidence="10">The sequence shown here is derived from an EMBL/GenBank/DDBJ whole genome shotgun (WGS) entry which is preliminary data.</text>
</comment>
<dbReference type="Pfam" id="PF07690">
    <property type="entry name" value="MFS_1"/>
    <property type="match status" value="1"/>
</dbReference>
<accession>A0A8G2CN66</accession>
<name>A0A8G2CN66_ACIRU</name>
<keyword evidence="7 8" id="KW-0472">Membrane</keyword>
<proteinExistence type="predicted"/>
<dbReference type="SUPFAM" id="SSF103473">
    <property type="entry name" value="MFS general substrate transporter"/>
    <property type="match status" value="1"/>
</dbReference>
<feature type="transmembrane region" description="Helical" evidence="8">
    <location>
        <begin position="405"/>
        <end position="421"/>
    </location>
</feature>
<evidence type="ECO:0000313" key="11">
    <source>
        <dbReference type="Proteomes" id="UP000186308"/>
    </source>
</evidence>
<keyword evidence="11" id="KW-1185">Reference proteome</keyword>
<evidence type="ECO:0000256" key="4">
    <source>
        <dbReference type="ARBA" id="ARBA00022692"/>
    </source>
</evidence>
<evidence type="ECO:0000256" key="6">
    <source>
        <dbReference type="ARBA" id="ARBA00022989"/>
    </source>
</evidence>
<dbReference type="PROSITE" id="PS50850">
    <property type="entry name" value="MFS"/>
    <property type="match status" value="1"/>
</dbReference>
<evidence type="ECO:0000256" key="3">
    <source>
        <dbReference type="ARBA" id="ARBA00022475"/>
    </source>
</evidence>
<reference evidence="10 11" key="1">
    <citation type="submission" date="2017-01" db="EMBL/GenBank/DDBJ databases">
        <authorList>
            <person name="Varghese N."/>
            <person name="Submissions S."/>
        </authorList>
    </citation>
    <scope>NUCLEOTIDE SEQUENCE [LARGE SCALE GENOMIC DNA]</scope>
    <source>
        <strain evidence="10 11">ATCC 35905</strain>
    </source>
</reference>
<organism evidence="10 11">
    <name type="scientific">Acidiphilium rubrum</name>
    <dbReference type="NCBI Taxonomy" id="526"/>
    <lineage>
        <taxon>Bacteria</taxon>
        <taxon>Pseudomonadati</taxon>
        <taxon>Pseudomonadota</taxon>
        <taxon>Alphaproteobacteria</taxon>
        <taxon>Acetobacterales</taxon>
        <taxon>Acidocellaceae</taxon>
        <taxon>Acidiphilium</taxon>
    </lineage>
</organism>
<dbReference type="EMBL" id="FTNE01000027">
    <property type="protein sequence ID" value="SIR37801.1"/>
    <property type="molecule type" value="Genomic_DNA"/>
</dbReference>
<dbReference type="InterPro" id="IPR051084">
    <property type="entry name" value="H+-coupled_symporters"/>
</dbReference>
<dbReference type="AlphaFoldDB" id="A0A8G2CN66"/>
<protein>
    <submittedName>
        <fullName evidence="10">MFS transporter, MHS family, proline/betaine transporter</fullName>
    </submittedName>
</protein>
<dbReference type="GO" id="GO:0005886">
    <property type="term" value="C:plasma membrane"/>
    <property type="evidence" value="ECO:0007669"/>
    <property type="project" value="UniProtKB-SubCell"/>
</dbReference>
<feature type="transmembrane region" description="Helical" evidence="8">
    <location>
        <begin position="190"/>
        <end position="209"/>
    </location>
</feature>
<keyword evidence="2" id="KW-0813">Transport</keyword>
<dbReference type="GO" id="GO:0015293">
    <property type="term" value="F:symporter activity"/>
    <property type="evidence" value="ECO:0007669"/>
    <property type="project" value="UniProtKB-KW"/>
</dbReference>
<evidence type="ECO:0000313" key="10">
    <source>
        <dbReference type="EMBL" id="SIR37801.1"/>
    </source>
</evidence>
<dbReference type="Proteomes" id="UP000186308">
    <property type="component" value="Unassembled WGS sequence"/>
</dbReference>
<feature type="transmembrane region" description="Helical" evidence="8">
    <location>
        <begin position="275"/>
        <end position="297"/>
    </location>
</feature>
<evidence type="ECO:0000259" key="9">
    <source>
        <dbReference type="PROSITE" id="PS50850"/>
    </source>
</evidence>
<feature type="transmembrane region" description="Helical" evidence="8">
    <location>
        <begin position="336"/>
        <end position="361"/>
    </location>
</feature>
<dbReference type="InterPro" id="IPR020846">
    <property type="entry name" value="MFS_dom"/>
</dbReference>
<feature type="transmembrane region" description="Helical" evidence="8">
    <location>
        <begin position="58"/>
        <end position="83"/>
    </location>
</feature>
<feature type="transmembrane region" description="Helical" evidence="8">
    <location>
        <begin position="90"/>
        <end position="109"/>
    </location>
</feature>
<keyword evidence="4 8" id="KW-0812">Transmembrane</keyword>
<sequence>MDVASSTPTAAPTISRTVMILGASIGNALEFYDFVIYGFFATDLATAFFPGHDATTKLLLTFGTFGVSFLARPVGAVILGTFADRRGRTACMILAVSLMTLASALITLMPSRASIGLLAPLGILLARLIQGFALGGEFGSSTALMIEHSPGRESHAASWQGTSQNVAGLCAAAVAYGLSLALSTAAFQHWGFRIAFAIGTLAGPIAIVLRRHLVDAPGFIAQQRNPADTAARDPSTGGGIAIAAGMVAIGTAQTYLIVYLPTYAATQLHMTQGKALGAIVLLYIVTLAIVPLRLLIARRFDTSHRSRDMIISCVAMMAAGYPAFMLLGLWPSATALFLIPLFFTVIGLPYNAPLTGFMGMVFPIRHRGIGLSVGYAIGIALFGGFAPFINTWLIEQTGDPRSPGLYLGLASIITIIAIGFAKSRLPPADNAPAGRR</sequence>
<dbReference type="PANTHER" id="PTHR43528:SF3">
    <property type="entry name" value="CITRATE-PROTON SYMPORTER"/>
    <property type="match status" value="1"/>
</dbReference>
<feature type="transmembrane region" description="Helical" evidence="8">
    <location>
        <begin position="121"/>
        <end position="146"/>
    </location>
</feature>